<dbReference type="InterPro" id="IPR003448">
    <property type="entry name" value="Mopterin_biosynth_MoaE"/>
</dbReference>
<organism evidence="1 2">
    <name type="scientific">Gleimia hominis</name>
    <dbReference type="NCBI Taxonomy" id="595468"/>
    <lineage>
        <taxon>Bacteria</taxon>
        <taxon>Bacillati</taxon>
        <taxon>Actinomycetota</taxon>
        <taxon>Actinomycetes</taxon>
        <taxon>Actinomycetales</taxon>
        <taxon>Actinomycetaceae</taxon>
        <taxon>Gleimia</taxon>
    </lineage>
</organism>
<proteinExistence type="predicted"/>
<accession>A0ABU3IBS3</accession>
<gene>
    <name evidence="1" type="ORF">QS713_04755</name>
</gene>
<keyword evidence="2" id="KW-1185">Reference proteome</keyword>
<evidence type="ECO:0000313" key="1">
    <source>
        <dbReference type="EMBL" id="MDT3767376.1"/>
    </source>
</evidence>
<dbReference type="Proteomes" id="UP001247542">
    <property type="component" value="Unassembled WGS sequence"/>
</dbReference>
<dbReference type="SUPFAM" id="SSF54690">
    <property type="entry name" value="Molybdopterin synthase subunit MoaE"/>
    <property type="match status" value="1"/>
</dbReference>
<evidence type="ECO:0000313" key="2">
    <source>
        <dbReference type="Proteomes" id="UP001247542"/>
    </source>
</evidence>
<dbReference type="Pfam" id="PF02391">
    <property type="entry name" value="MoaE"/>
    <property type="match status" value="1"/>
</dbReference>
<dbReference type="Gene3D" id="3.90.1170.40">
    <property type="entry name" value="Molybdopterin biosynthesis MoaE subunit"/>
    <property type="match status" value="1"/>
</dbReference>
<comment type="caution">
    <text evidence="1">The sequence shown here is derived from an EMBL/GenBank/DDBJ whole genome shotgun (WGS) entry which is preliminary data.</text>
</comment>
<dbReference type="EMBL" id="JASXSX010000001">
    <property type="protein sequence ID" value="MDT3767376.1"/>
    <property type="molecule type" value="Genomic_DNA"/>
</dbReference>
<reference evidence="1 2" key="1">
    <citation type="submission" date="2023-06" db="EMBL/GenBank/DDBJ databases">
        <title>Draft genome sequence of Gleimia hominis type strain CCUG 57540T.</title>
        <authorList>
            <person name="Salva-Serra F."/>
            <person name="Cardew S."/>
            <person name="Jensie Markopoulos S."/>
            <person name="Ohlen M."/>
            <person name="Inganas E."/>
            <person name="Svensson-Stadler L."/>
            <person name="Moore E.R.B."/>
        </authorList>
    </citation>
    <scope>NUCLEOTIDE SEQUENCE [LARGE SCALE GENOMIC DNA]</scope>
    <source>
        <strain evidence="1 2">CCUG 57540</strain>
    </source>
</reference>
<dbReference type="CDD" id="cd00756">
    <property type="entry name" value="MoaE"/>
    <property type="match status" value="1"/>
</dbReference>
<sequence>MTARIVRAEIWDRPIDPQIITAEVTEDKAGAIVTFTGVVRNHDDGRAVTDIDYSAHPTAARVIGEILGDIAGREGAHAISCVHRTGHLTVGDVAMVAVVAASHRAQAFSTVALLVDEVKRRLPVWKKQQFPDGTHEWTGSA</sequence>
<dbReference type="RefSeq" id="WP_313272876.1">
    <property type="nucleotide sequence ID" value="NZ_JASXSX010000001.1"/>
</dbReference>
<dbReference type="PANTHER" id="PTHR23404">
    <property type="entry name" value="MOLYBDOPTERIN SYNTHASE RELATED"/>
    <property type="match status" value="1"/>
</dbReference>
<name>A0ABU3IBS3_9ACTO</name>
<dbReference type="InterPro" id="IPR036563">
    <property type="entry name" value="MoaE_sf"/>
</dbReference>
<protein>
    <submittedName>
        <fullName evidence="1">Molybdenum cofactor biosynthesis protein MoaE</fullName>
    </submittedName>
</protein>